<dbReference type="Proteomes" id="UP000232145">
    <property type="component" value="Unassembled WGS sequence"/>
</dbReference>
<accession>A0A2N0APQ4</accession>
<evidence type="ECO:0000256" key="2">
    <source>
        <dbReference type="ARBA" id="ARBA00022741"/>
    </source>
</evidence>
<evidence type="ECO:0000259" key="7">
    <source>
        <dbReference type="PROSITE" id="PS51371"/>
    </source>
</evidence>
<organism evidence="8 9">
    <name type="scientific">Leptospira harrisiae</name>
    <dbReference type="NCBI Taxonomy" id="2023189"/>
    <lineage>
        <taxon>Bacteria</taxon>
        <taxon>Pseudomonadati</taxon>
        <taxon>Spirochaetota</taxon>
        <taxon>Spirochaetia</taxon>
        <taxon>Leptospirales</taxon>
        <taxon>Leptospiraceae</taxon>
        <taxon>Leptospira</taxon>
    </lineage>
</organism>
<evidence type="ECO:0000256" key="3">
    <source>
        <dbReference type="ARBA" id="ARBA00022777"/>
    </source>
</evidence>
<comment type="similarity">
    <text evidence="5">Belongs to the GHMP kinase family.</text>
</comment>
<dbReference type="Pfam" id="PF00288">
    <property type="entry name" value="GHMP_kinases_N"/>
    <property type="match status" value="1"/>
</dbReference>
<keyword evidence="3 8" id="KW-0418">Kinase</keyword>
<dbReference type="GO" id="GO:0005524">
    <property type="term" value="F:ATP binding"/>
    <property type="evidence" value="ECO:0007669"/>
    <property type="project" value="UniProtKB-KW"/>
</dbReference>
<dbReference type="InterPro" id="IPR001174">
    <property type="entry name" value="HddA/FKP"/>
</dbReference>
<keyword evidence="4" id="KW-0067">ATP-binding</keyword>
<dbReference type="Pfam" id="PF00571">
    <property type="entry name" value="CBS"/>
    <property type="match status" value="2"/>
</dbReference>
<dbReference type="PRINTS" id="PR00960">
    <property type="entry name" value="LMBPPROTEIN"/>
</dbReference>
<feature type="domain" description="CBS" evidence="7">
    <location>
        <begin position="1"/>
        <end position="57"/>
    </location>
</feature>
<comment type="caution">
    <text evidence="8">The sequence shown here is derived from an EMBL/GenBank/DDBJ whole genome shotgun (WGS) entry which is preliminary data.</text>
</comment>
<keyword evidence="1" id="KW-0808">Transferase</keyword>
<evidence type="ECO:0000313" key="8">
    <source>
        <dbReference type="EMBL" id="PJZ86304.1"/>
    </source>
</evidence>
<gene>
    <name evidence="8" type="ORF">CH364_09105</name>
</gene>
<dbReference type="InterPro" id="IPR000644">
    <property type="entry name" value="CBS_dom"/>
</dbReference>
<dbReference type="InterPro" id="IPR006204">
    <property type="entry name" value="GHMP_kinase_N_dom"/>
</dbReference>
<dbReference type="GO" id="GO:0042352">
    <property type="term" value="P:GDP-L-fucose salvage"/>
    <property type="evidence" value="ECO:0007669"/>
    <property type="project" value="TreeGrafter"/>
</dbReference>
<keyword evidence="2" id="KW-0547">Nucleotide-binding</keyword>
<dbReference type="InterPro" id="IPR036554">
    <property type="entry name" value="GHMP_kinase_C_sf"/>
</dbReference>
<dbReference type="InterPro" id="IPR013750">
    <property type="entry name" value="GHMP_kinase_C_dom"/>
</dbReference>
<dbReference type="OrthoDB" id="9812992at2"/>
<dbReference type="Gene3D" id="3.30.230.120">
    <property type="match status" value="1"/>
</dbReference>
<dbReference type="SUPFAM" id="SSF55060">
    <property type="entry name" value="GHMP Kinase, C-terminal domain"/>
    <property type="match status" value="1"/>
</dbReference>
<evidence type="ECO:0000313" key="9">
    <source>
        <dbReference type="Proteomes" id="UP000232145"/>
    </source>
</evidence>
<dbReference type="PANTHER" id="PTHR32463">
    <property type="entry name" value="L-FUCOSE KINASE"/>
    <property type="match status" value="1"/>
</dbReference>
<name>A0A2N0APQ4_9LEPT</name>
<dbReference type="EMBL" id="NPDX01000001">
    <property type="protein sequence ID" value="PJZ86304.1"/>
    <property type="molecule type" value="Genomic_DNA"/>
</dbReference>
<keyword evidence="9" id="KW-1185">Reference proteome</keyword>
<dbReference type="InterPro" id="IPR020568">
    <property type="entry name" value="Ribosomal_Su5_D2-typ_SF"/>
</dbReference>
<dbReference type="SUPFAM" id="SSF54631">
    <property type="entry name" value="CBS-domain pair"/>
    <property type="match status" value="1"/>
</dbReference>
<proteinExistence type="inferred from homology"/>
<dbReference type="InterPro" id="IPR046342">
    <property type="entry name" value="CBS_dom_sf"/>
</dbReference>
<dbReference type="AlphaFoldDB" id="A0A2N0APQ4"/>
<sequence length="462" mass="52599">MNFDVFLVTINSSIEQTLARIETNHLGFALVKNDMNQVVGLVTDGDIRRNLLNGKNLNSPISESMNREFTWASSQSPREQLLKMLDSRIRFIPILDDNKTLVGIVTKDELPHLEERKIYARARSPVRISFGGGGSDLTHFFSNEKGAVINSTVSLYTHATLRIREDYKIFLHSRDLKTSIEFSDYEELTKRETSFKLFQSIIKVARPSFGFDLFVYSDYPMNSGLGGSAVVASAILGCFNQFRKDKWDNHELAELAFQAERLDLGIAGGWQDQYATVFGGFNFMEFAMDQNIVHPLRLSKDTMIELEESLILCDTATTHDSGNIHDDQRESMKQTDVKQKVQSNVELTYEMRNHLLRGRLLQFGLCLHKAWEIKRGLSSKISNQFLDKIYEDAIAHGAIGGKLLGAGGGGFFLFYVPPFLKHELLNWMESVGLNYRPFRFDSEGLQAWTVREELHKEEITLL</sequence>
<dbReference type="GO" id="GO:0050201">
    <property type="term" value="F:fucokinase activity"/>
    <property type="evidence" value="ECO:0007669"/>
    <property type="project" value="TreeGrafter"/>
</dbReference>
<dbReference type="Pfam" id="PF08544">
    <property type="entry name" value="GHMP_kinases_C"/>
    <property type="match status" value="1"/>
</dbReference>
<dbReference type="SUPFAM" id="SSF54211">
    <property type="entry name" value="Ribosomal protein S5 domain 2-like"/>
    <property type="match status" value="1"/>
</dbReference>
<evidence type="ECO:0000256" key="5">
    <source>
        <dbReference type="ARBA" id="ARBA00038121"/>
    </source>
</evidence>
<keyword evidence="6" id="KW-0129">CBS domain</keyword>
<dbReference type="InterPro" id="IPR052203">
    <property type="entry name" value="GHMP_Kinase-Related"/>
</dbReference>
<dbReference type="PROSITE" id="PS51371">
    <property type="entry name" value="CBS"/>
    <property type="match status" value="2"/>
</dbReference>
<evidence type="ECO:0000256" key="6">
    <source>
        <dbReference type="PROSITE-ProRule" id="PRU00703"/>
    </source>
</evidence>
<protein>
    <submittedName>
        <fullName evidence="8">Sugar kinase</fullName>
    </submittedName>
</protein>
<evidence type="ECO:0000256" key="4">
    <source>
        <dbReference type="ARBA" id="ARBA00022840"/>
    </source>
</evidence>
<dbReference type="SMART" id="SM00116">
    <property type="entry name" value="CBS"/>
    <property type="match status" value="2"/>
</dbReference>
<reference evidence="8 9" key="1">
    <citation type="submission" date="2017-07" db="EMBL/GenBank/DDBJ databases">
        <title>Leptospira spp. isolated from tropical soils.</title>
        <authorList>
            <person name="Thibeaux R."/>
            <person name="Iraola G."/>
            <person name="Ferres I."/>
            <person name="Bierque E."/>
            <person name="Girault D."/>
            <person name="Soupe-Gilbert M.-E."/>
            <person name="Picardeau M."/>
            <person name="Goarant C."/>
        </authorList>
    </citation>
    <scope>NUCLEOTIDE SEQUENCE [LARGE SCALE GENOMIC DNA]</scope>
    <source>
        <strain evidence="8 9">FH2-B-A1</strain>
    </source>
</reference>
<dbReference type="RefSeq" id="WP_100743186.1">
    <property type="nucleotide sequence ID" value="NZ_NPDW01000001.1"/>
</dbReference>
<dbReference type="PANTHER" id="PTHR32463:SF0">
    <property type="entry name" value="L-FUCOSE KINASE"/>
    <property type="match status" value="1"/>
</dbReference>
<evidence type="ECO:0000256" key="1">
    <source>
        <dbReference type="ARBA" id="ARBA00022679"/>
    </source>
</evidence>
<feature type="domain" description="CBS" evidence="7">
    <location>
        <begin position="65"/>
        <end position="121"/>
    </location>
</feature>
<dbReference type="Gene3D" id="3.10.580.10">
    <property type="entry name" value="CBS-domain"/>
    <property type="match status" value="1"/>
</dbReference>